<organism evidence="6 7">
    <name type="scientific">Mizuhopecten yessoensis</name>
    <name type="common">Japanese scallop</name>
    <name type="synonym">Patinopecten yessoensis</name>
    <dbReference type="NCBI Taxonomy" id="6573"/>
    <lineage>
        <taxon>Eukaryota</taxon>
        <taxon>Metazoa</taxon>
        <taxon>Spiralia</taxon>
        <taxon>Lophotrochozoa</taxon>
        <taxon>Mollusca</taxon>
        <taxon>Bivalvia</taxon>
        <taxon>Autobranchia</taxon>
        <taxon>Pteriomorphia</taxon>
        <taxon>Pectinida</taxon>
        <taxon>Pectinoidea</taxon>
        <taxon>Pectinidae</taxon>
        <taxon>Mizuhopecten</taxon>
    </lineage>
</organism>
<keyword evidence="7" id="KW-1185">Reference proteome</keyword>
<dbReference type="AlphaFoldDB" id="A0A210PJN8"/>
<dbReference type="SMART" id="SM00110">
    <property type="entry name" value="C1Q"/>
    <property type="match status" value="1"/>
</dbReference>
<dbReference type="SUPFAM" id="SSF49842">
    <property type="entry name" value="TNF-like"/>
    <property type="match status" value="1"/>
</dbReference>
<dbReference type="InterPro" id="IPR008983">
    <property type="entry name" value="Tumour_necrosis_fac-like_dom"/>
</dbReference>
<dbReference type="Gene3D" id="2.60.120.40">
    <property type="match status" value="1"/>
</dbReference>
<keyword evidence="2" id="KW-0964">Secreted</keyword>
<feature type="domain" description="C1q" evidence="5">
    <location>
        <begin position="63"/>
        <end position="200"/>
    </location>
</feature>
<name>A0A210PJN8_MIZYE</name>
<evidence type="ECO:0000256" key="1">
    <source>
        <dbReference type="ARBA" id="ARBA00004613"/>
    </source>
</evidence>
<evidence type="ECO:0000256" key="2">
    <source>
        <dbReference type="ARBA" id="ARBA00022525"/>
    </source>
</evidence>
<dbReference type="InterPro" id="IPR050822">
    <property type="entry name" value="Cerebellin_Synaptic_Org"/>
</dbReference>
<dbReference type="PANTHER" id="PTHR22923:SF116">
    <property type="entry name" value="C1Q DOMAIN-CONTAINING PROTEIN"/>
    <property type="match status" value="1"/>
</dbReference>
<evidence type="ECO:0000313" key="7">
    <source>
        <dbReference type="Proteomes" id="UP000242188"/>
    </source>
</evidence>
<keyword evidence="3 4" id="KW-0732">Signal</keyword>
<dbReference type="PRINTS" id="PR00007">
    <property type="entry name" value="COMPLEMNTC1Q"/>
</dbReference>
<evidence type="ECO:0000313" key="6">
    <source>
        <dbReference type="EMBL" id="OWF36699.1"/>
    </source>
</evidence>
<dbReference type="Pfam" id="PF00386">
    <property type="entry name" value="C1q"/>
    <property type="match status" value="1"/>
</dbReference>
<evidence type="ECO:0000256" key="4">
    <source>
        <dbReference type="SAM" id="SignalP"/>
    </source>
</evidence>
<gene>
    <name evidence="6" type="ORF">KP79_PYT02987</name>
</gene>
<evidence type="ECO:0000259" key="5">
    <source>
        <dbReference type="PROSITE" id="PS50871"/>
    </source>
</evidence>
<sequence>MMLPIFFVVILFFYRLDFALSLYELRCKNHCFCVIRTSDSFKNVNLSTSPSTTASQTYNDHHDDKHVVAFAAALTRTVTGNSGDTVRYDKIFTNLGGGYDRNTGVFTAPKSGIYKFDFHAYDSNTDHAMWLELIKNTELLVSLAGYSSHTSAGNSVIVFVGKGERVFVQVRQDQSFTLFGQKNKVYGTFVGHLIGEMDMAQSDSS</sequence>
<dbReference type="STRING" id="6573.A0A210PJN8"/>
<dbReference type="EMBL" id="NEDP02076484">
    <property type="protein sequence ID" value="OWF36699.1"/>
    <property type="molecule type" value="Genomic_DNA"/>
</dbReference>
<comment type="subcellular location">
    <subcellularLocation>
        <location evidence="1">Secreted</location>
    </subcellularLocation>
</comment>
<feature type="signal peptide" evidence="4">
    <location>
        <begin position="1"/>
        <end position="19"/>
    </location>
</feature>
<dbReference type="OrthoDB" id="6088199at2759"/>
<comment type="caution">
    <text evidence="6">The sequence shown here is derived from an EMBL/GenBank/DDBJ whole genome shotgun (WGS) entry which is preliminary data.</text>
</comment>
<evidence type="ECO:0000256" key="3">
    <source>
        <dbReference type="ARBA" id="ARBA00022729"/>
    </source>
</evidence>
<dbReference type="Proteomes" id="UP000242188">
    <property type="component" value="Unassembled WGS sequence"/>
</dbReference>
<accession>A0A210PJN8</accession>
<dbReference type="PANTHER" id="PTHR22923">
    <property type="entry name" value="CEREBELLIN-RELATED"/>
    <property type="match status" value="1"/>
</dbReference>
<protein>
    <submittedName>
        <fullName evidence="6">Complement C1q-like protein 4</fullName>
    </submittedName>
</protein>
<dbReference type="GO" id="GO:0005576">
    <property type="term" value="C:extracellular region"/>
    <property type="evidence" value="ECO:0007669"/>
    <property type="project" value="UniProtKB-SubCell"/>
</dbReference>
<feature type="chain" id="PRO_5012510187" evidence="4">
    <location>
        <begin position="20"/>
        <end position="205"/>
    </location>
</feature>
<dbReference type="PROSITE" id="PS50871">
    <property type="entry name" value="C1Q"/>
    <property type="match status" value="1"/>
</dbReference>
<proteinExistence type="predicted"/>
<dbReference type="InterPro" id="IPR001073">
    <property type="entry name" value="C1q_dom"/>
</dbReference>
<reference evidence="6 7" key="1">
    <citation type="journal article" date="2017" name="Nat. Ecol. Evol.">
        <title>Scallop genome provides insights into evolution of bilaterian karyotype and development.</title>
        <authorList>
            <person name="Wang S."/>
            <person name="Zhang J."/>
            <person name="Jiao W."/>
            <person name="Li J."/>
            <person name="Xun X."/>
            <person name="Sun Y."/>
            <person name="Guo X."/>
            <person name="Huan P."/>
            <person name="Dong B."/>
            <person name="Zhang L."/>
            <person name="Hu X."/>
            <person name="Sun X."/>
            <person name="Wang J."/>
            <person name="Zhao C."/>
            <person name="Wang Y."/>
            <person name="Wang D."/>
            <person name="Huang X."/>
            <person name="Wang R."/>
            <person name="Lv J."/>
            <person name="Li Y."/>
            <person name="Zhang Z."/>
            <person name="Liu B."/>
            <person name="Lu W."/>
            <person name="Hui Y."/>
            <person name="Liang J."/>
            <person name="Zhou Z."/>
            <person name="Hou R."/>
            <person name="Li X."/>
            <person name="Liu Y."/>
            <person name="Li H."/>
            <person name="Ning X."/>
            <person name="Lin Y."/>
            <person name="Zhao L."/>
            <person name="Xing Q."/>
            <person name="Dou J."/>
            <person name="Li Y."/>
            <person name="Mao J."/>
            <person name="Guo H."/>
            <person name="Dou H."/>
            <person name="Li T."/>
            <person name="Mu C."/>
            <person name="Jiang W."/>
            <person name="Fu Q."/>
            <person name="Fu X."/>
            <person name="Miao Y."/>
            <person name="Liu J."/>
            <person name="Yu Q."/>
            <person name="Li R."/>
            <person name="Liao H."/>
            <person name="Li X."/>
            <person name="Kong Y."/>
            <person name="Jiang Z."/>
            <person name="Chourrout D."/>
            <person name="Li R."/>
            <person name="Bao Z."/>
        </authorList>
    </citation>
    <scope>NUCLEOTIDE SEQUENCE [LARGE SCALE GENOMIC DNA]</scope>
    <source>
        <strain evidence="6 7">PY_sf001</strain>
    </source>
</reference>